<gene>
    <name evidence="1" type="ORF">EDD32_3735</name>
</gene>
<dbReference type="EMBL" id="RKRA01000001">
    <property type="protein sequence ID" value="RPF29174.1"/>
    <property type="molecule type" value="Genomic_DNA"/>
</dbReference>
<sequence length="105" mass="11179">MPALEEATVERNTVIKQSTAPAAGRRLTFALPADHPAGVVSVVGTFNDWTPGAHVLRRRSNGTMSVAVTVPAGTDVHFRYLGENGTWFDDPDADRIAADGGYVTL</sequence>
<comment type="caution">
    <text evidence="1">The sequence shown here is derived from an EMBL/GenBank/DDBJ whole genome shotgun (WGS) entry which is preliminary data.</text>
</comment>
<dbReference type="InterPro" id="IPR013783">
    <property type="entry name" value="Ig-like_fold"/>
</dbReference>
<keyword evidence="2" id="KW-1185">Reference proteome</keyword>
<dbReference type="Proteomes" id="UP000280726">
    <property type="component" value="Unassembled WGS sequence"/>
</dbReference>
<dbReference type="InterPro" id="IPR014756">
    <property type="entry name" value="Ig_E-set"/>
</dbReference>
<dbReference type="SUPFAM" id="SSF81296">
    <property type="entry name" value="E set domains"/>
    <property type="match status" value="1"/>
</dbReference>
<accession>A0A3N4ZAS4</accession>
<evidence type="ECO:0000313" key="1">
    <source>
        <dbReference type="EMBL" id="RPF29174.1"/>
    </source>
</evidence>
<evidence type="ECO:0000313" key="2">
    <source>
        <dbReference type="Proteomes" id="UP000280726"/>
    </source>
</evidence>
<reference evidence="1 2" key="1">
    <citation type="submission" date="2018-11" db="EMBL/GenBank/DDBJ databases">
        <title>Sequencing the genomes of 1000 actinobacteria strains.</title>
        <authorList>
            <person name="Klenk H.-P."/>
        </authorList>
    </citation>
    <scope>NUCLEOTIDE SEQUENCE [LARGE SCALE GENOMIC DNA]</scope>
    <source>
        <strain evidence="1 2">DSM 14418</strain>
    </source>
</reference>
<evidence type="ECO:0008006" key="3">
    <source>
        <dbReference type="Google" id="ProtNLM"/>
    </source>
</evidence>
<dbReference type="Gene3D" id="2.60.40.10">
    <property type="entry name" value="Immunoglobulins"/>
    <property type="match status" value="1"/>
</dbReference>
<dbReference type="CDD" id="cd07184">
    <property type="entry name" value="E_set_Isoamylase_like_N"/>
    <property type="match status" value="1"/>
</dbReference>
<dbReference type="AlphaFoldDB" id="A0A3N4ZAS4"/>
<protein>
    <recommendedName>
        <fullName evidence="3">AMP-activated protein kinase-like protein</fullName>
    </recommendedName>
</protein>
<name>A0A3N4ZAS4_9MICO</name>
<organism evidence="1 2">
    <name type="scientific">Georgenia muralis</name>
    <dbReference type="NCBI Taxonomy" id="154117"/>
    <lineage>
        <taxon>Bacteria</taxon>
        <taxon>Bacillati</taxon>
        <taxon>Actinomycetota</taxon>
        <taxon>Actinomycetes</taxon>
        <taxon>Micrococcales</taxon>
        <taxon>Bogoriellaceae</taxon>
        <taxon>Georgenia</taxon>
    </lineage>
</organism>
<dbReference type="GO" id="GO:0005975">
    <property type="term" value="P:carbohydrate metabolic process"/>
    <property type="evidence" value="ECO:0007669"/>
    <property type="project" value="UniProtKB-ARBA"/>
</dbReference>
<dbReference type="RefSeq" id="WP_246006221.1">
    <property type="nucleotide sequence ID" value="NZ_RKRA01000001.1"/>
</dbReference>
<proteinExistence type="predicted"/>